<feature type="region of interest" description="Disordered" evidence="1">
    <location>
        <begin position="39"/>
        <end position="81"/>
    </location>
</feature>
<dbReference type="KEGG" id="rsn:RSPO_c01218"/>
<feature type="domain" description="Metallo-beta-lactamase" evidence="2">
    <location>
        <begin position="113"/>
        <end position="305"/>
    </location>
</feature>
<dbReference type="InterPro" id="IPR045761">
    <property type="entry name" value="ODP_dom"/>
</dbReference>
<feature type="compositionally biased region" description="Basic and acidic residues" evidence="1">
    <location>
        <begin position="53"/>
        <end position="62"/>
    </location>
</feature>
<proteinExistence type="predicted"/>
<accession>F6FZF1</accession>
<protein>
    <submittedName>
        <fullName evidence="3">Beta-lactamase-like protein</fullName>
    </submittedName>
</protein>
<dbReference type="AlphaFoldDB" id="F6FZF1"/>
<evidence type="ECO:0000256" key="1">
    <source>
        <dbReference type="SAM" id="MobiDB-lite"/>
    </source>
</evidence>
<evidence type="ECO:0000313" key="4">
    <source>
        <dbReference type="Proteomes" id="UP000007953"/>
    </source>
</evidence>
<dbReference type="Gene3D" id="3.60.15.10">
    <property type="entry name" value="Ribonuclease Z/Hydroxyacylglutathione hydrolase-like"/>
    <property type="match status" value="1"/>
</dbReference>
<evidence type="ECO:0000313" key="3">
    <source>
        <dbReference type="EMBL" id="AEG68519.1"/>
    </source>
</evidence>
<dbReference type="PANTHER" id="PTHR43041:SF1">
    <property type="entry name" value="METALLO-BETA-LACTAMASE DOMAIN-CONTAINING PROTEIN"/>
    <property type="match status" value="1"/>
</dbReference>
<dbReference type="SMART" id="SM00849">
    <property type="entry name" value="Lactamase_B"/>
    <property type="match status" value="1"/>
</dbReference>
<dbReference type="PATRIC" id="fig|1031711.3.peg.1195"/>
<dbReference type="HOGENOM" id="CLU_066633_0_0_4"/>
<dbReference type="InterPro" id="IPR036866">
    <property type="entry name" value="RibonucZ/Hydroxyglut_hydro"/>
</dbReference>
<dbReference type="Proteomes" id="UP000007953">
    <property type="component" value="Chromosome"/>
</dbReference>
<reference evidence="3 4" key="1">
    <citation type="journal article" date="2011" name="J. Bacteriol.">
        <title>Complete genome sequence of the plant pathogen Ralstonia solanacearum strain Po82.</title>
        <authorList>
            <person name="Xu J."/>
            <person name="Zheng H.J."/>
            <person name="Liu L."/>
            <person name="Pan Z.C."/>
            <person name="Prior P."/>
            <person name="Tang B."/>
            <person name="Xu J.S."/>
            <person name="Zhang H."/>
            <person name="Tian Q."/>
            <person name="Zhang L.Q."/>
            <person name="Feng J."/>
        </authorList>
    </citation>
    <scope>NUCLEOTIDE SEQUENCE [LARGE SCALE GENOMIC DNA]</scope>
    <source>
        <strain evidence="3 4">Po82</strain>
    </source>
</reference>
<gene>
    <name evidence="3" type="primary">fpaA</name>
    <name evidence="3" type="ordered locus">RSPO_c01218</name>
</gene>
<sequence>MFIEGKAACRSAVRAQRAQAGRPRRERLAQSIEKSKVYHVSPGKRCRGGAGRPWRDRHRDGIDTDQVPSGRPAPPSRLANPGPVMVTTLYETPEHACLMFSDLVDDHDDQSVQTNQFLVVDHGHGALIDPGGNMTYNALYLAMNHYFPPKQLDYVLASHADPDIVASAGRWLTSSSCDILISRVWERFLPHFCSVGKTEGRIVPIPDTGMAIPIGQSHLLAVPAHFLHSEGNFQFYDPVSRILFSGDLGASMVHAEIAAAPVEDFDAHIPLMAPFHRRYMSGNRVCRLWAEMVRGLEIEWIVPQHGRAFRGPAMVRRFIDWVETLACGIDLMTSETFRLPALPRTAAGAALRTPQP</sequence>
<dbReference type="InterPro" id="IPR001279">
    <property type="entry name" value="Metallo-B-lactamas"/>
</dbReference>
<dbReference type="PANTHER" id="PTHR43041">
    <property type="entry name" value="HYDROLASE, METALLO-BETA-LACTAMASE SUPERFAMILY"/>
    <property type="match status" value="1"/>
</dbReference>
<dbReference type="EMBL" id="CP002819">
    <property type="protein sequence ID" value="AEG68519.1"/>
    <property type="molecule type" value="Genomic_DNA"/>
</dbReference>
<dbReference type="eggNOG" id="COG0426">
    <property type="taxonomic scope" value="Bacteria"/>
</dbReference>
<dbReference type="Pfam" id="PF19583">
    <property type="entry name" value="ODP"/>
    <property type="match status" value="1"/>
</dbReference>
<dbReference type="CDD" id="cd07709">
    <property type="entry name" value="flavodiiron_proteins_MBL-fold"/>
    <property type="match status" value="1"/>
</dbReference>
<name>F6FZF1_RALS8</name>
<dbReference type="SUPFAM" id="SSF56281">
    <property type="entry name" value="Metallo-hydrolase/oxidoreductase"/>
    <property type="match status" value="1"/>
</dbReference>
<organism evidence="3 4">
    <name type="scientific">Ralstonia solanacearum (strain Po82)</name>
    <dbReference type="NCBI Taxonomy" id="1031711"/>
    <lineage>
        <taxon>Bacteria</taxon>
        <taxon>Pseudomonadati</taxon>
        <taxon>Pseudomonadota</taxon>
        <taxon>Betaproteobacteria</taxon>
        <taxon>Burkholderiales</taxon>
        <taxon>Burkholderiaceae</taxon>
        <taxon>Ralstonia</taxon>
        <taxon>Ralstonia solanacearum species complex</taxon>
    </lineage>
</organism>
<evidence type="ECO:0000259" key="2">
    <source>
        <dbReference type="SMART" id="SM00849"/>
    </source>
</evidence>